<proteinExistence type="predicted"/>
<dbReference type="EMBL" id="JADYXP020000002">
    <property type="protein sequence ID" value="KAL0130273.1"/>
    <property type="molecule type" value="Genomic_DNA"/>
</dbReference>
<gene>
    <name evidence="1" type="ORF">PUN28_002109</name>
</gene>
<name>A0AAW2GSU1_9HYME</name>
<evidence type="ECO:0000313" key="2">
    <source>
        <dbReference type="Proteomes" id="UP001430953"/>
    </source>
</evidence>
<keyword evidence="2" id="KW-1185">Reference proteome</keyword>
<accession>A0AAW2GSU1</accession>
<dbReference type="Proteomes" id="UP001430953">
    <property type="component" value="Unassembled WGS sequence"/>
</dbReference>
<dbReference type="AlphaFoldDB" id="A0AAW2GSU1"/>
<comment type="caution">
    <text evidence="1">The sequence shown here is derived from an EMBL/GenBank/DDBJ whole genome shotgun (WGS) entry which is preliminary data.</text>
</comment>
<protein>
    <submittedName>
        <fullName evidence="1">Uncharacterized protein</fullName>
    </submittedName>
</protein>
<organism evidence="1 2">
    <name type="scientific">Cardiocondyla obscurior</name>
    <dbReference type="NCBI Taxonomy" id="286306"/>
    <lineage>
        <taxon>Eukaryota</taxon>
        <taxon>Metazoa</taxon>
        <taxon>Ecdysozoa</taxon>
        <taxon>Arthropoda</taxon>
        <taxon>Hexapoda</taxon>
        <taxon>Insecta</taxon>
        <taxon>Pterygota</taxon>
        <taxon>Neoptera</taxon>
        <taxon>Endopterygota</taxon>
        <taxon>Hymenoptera</taxon>
        <taxon>Apocrita</taxon>
        <taxon>Aculeata</taxon>
        <taxon>Formicoidea</taxon>
        <taxon>Formicidae</taxon>
        <taxon>Myrmicinae</taxon>
        <taxon>Cardiocondyla</taxon>
    </lineage>
</organism>
<reference evidence="1 2" key="1">
    <citation type="submission" date="2023-03" db="EMBL/GenBank/DDBJ databases">
        <title>High recombination rates correlate with genetic variation in Cardiocondyla obscurior ants.</title>
        <authorList>
            <person name="Errbii M."/>
        </authorList>
    </citation>
    <scope>NUCLEOTIDE SEQUENCE [LARGE SCALE GENOMIC DNA]</scope>
    <source>
        <strain evidence="1">Alpha-2009</strain>
        <tissue evidence="1">Whole body</tissue>
    </source>
</reference>
<evidence type="ECO:0000313" key="1">
    <source>
        <dbReference type="EMBL" id="KAL0130273.1"/>
    </source>
</evidence>
<sequence length="74" mass="8539">MTHSGDMARRCGDARVTRCDRNYTMTCVRDNATSSYRFGHIVSLARRRTARSRVVASSRSRLNIINFKMLISRK</sequence>